<accession>A0A0V0Y0S8</accession>
<dbReference type="CDD" id="cd07521">
    <property type="entry name" value="HAD_FCP1-like"/>
    <property type="match status" value="1"/>
</dbReference>
<dbReference type="InterPro" id="IPR011948">
    <property type="entry name" value="Dullard_phosphatase"/>
</dbReference>
<dbReference type="Gene3D" id="3.40.50.1000">
    <property type="entry name" value="HAD superfamily/HAD-like"/>
    <property type="match status" value="1"/>
</dbReference>
<dbReference type="InterPro" id="IPR004274">
    <property type="entry name" value="FCP1_dom"/>
</dbReference>
<organism evidence="2 3">
    <name type="scientific">Trichinella pseudospiralis</name>
    <name type="common">Parasitic roundworm</name>
    <dbReference type="NCBI Taxonomy" id="6337"/>
    <lineage>
        <taxon>Eukaryota</taxon>
        <taxon>Metazoa</taxon>
        <taxon>Ecdysozoa</taxon>
        <taxon>Nematoda</taxon>
        <taxon>Enoplea</taxon>
        <taxon>Dorylaimia</taxon>
        <taxon>Trichinellida</taxon>
        <taxon>Trichinellidae</taxon>
        <taxon>Trichinella</taxon>
    </lineage>
</organism>
<dbReference type="InterPro" id="IPR023214">
    <property type="entry name" value="HAD_sf"/>
</dbReference>
<evidence type="ECO:0000259" key="1">
    <source>
        <dbReference type="PROSITE" id="PS50969"/>
    </source>
</evidence>
<dbReference type="SUPFAM" id="SSF56784">
    <property type="entry name" value="HAD-like"/>
    <property type="match status" value="1"/>
</dbReference>
<sequence length="264" mass="31288">MGKMKNFYYGSVLSICSPYWIQRLVIRREQLREKSSKMYWHQVKYSPRKMLRLKQDTSSFKTPWVPPMPPIPENSNKLYTAVLDLDQTLVHSLSTFNGDPKYRTVYSSQMARPFYTATRPCCKEFLESISEFYEVVLFTAGTPRYATAVIDQLIDPEQKYFDYFFYRTDCTVVDHEYVKDLSILGRDLSKTVILDDNMMSFCCHVRLSFMLIDNGILIEPWSGDEHDRELKNMINLFGEIVELNVEDVREFLRERFQLYKVLEN</sequence>
<dbReference type="Pfam" id="PF03031">
    <property type="entry name" value="NIF"/>
    <property type="match status" value="1"/>
</dbReference>
<dbReference type="NCBIfam" id="TIGR02251">
    <property type="entry name" value="HIF-SF_euk"/>
    <property type="match status" value="1"/>
</dbReference>
<feature type="domain" description="FCP1 homology" evidence="1">
    <location>
        <begin position="74"/>
        <end position="240"/>
    </location>
</feature>
<dbReference type="PROSITE" id="PS50969">
    <property type="entry name" value="FCP1"/>
    <property type="match status" value="1"/>
</dbReference>
<dbReference type="InterPro" id="IPR036412">
    <property type="entry name" value="HAD-like_sf"/>
</dbReference>
<dbReference type="Proteomes" id="UP000054815">
    <property type="component" value="Unassembled WGS sequence"/>
</dbReference>
<dbReference type="AlphaFoldDB" id="A0A0V0Y0S8"/>
<name>A0A0V0Y0S8_TRIPS</name>
<protein>
    <submittedName>
        <fullName evidence="2">CTD small phosphatase-like protein 2-A</fullName>
    </submittedName>
</protein>
<proteinExistence type="predicted"/>
<comment type="caution">
    <text evidence="2">The sequence shown here is derived from an EMBL/GenBank/DDBJ whole genome shotgun (WGS) entry which is preliminary data.</text>
</comment>
<dbReference type="STRING" id="6337.A0A0V0Y0S8"/>
<dbReference type="GO" id="GO:0016791">
    <property type="term" value="F:phosphatase activity"/>
    <property type="evidence" value="ECO:0007669"/>
    <property type="project" value="InterPro"/>
</dbReference>
<gene>
    <name evidence="2" type="primary">ctdspl2a</name>
    <name evidence="2" type="ORF">T4E_10443</name>
</gene>
<dbReference type="EMBL" id="JYDU01000079">
    <property type="protein sequence ID" value="KRX93982.1"/>
    <property type="molecule type" value="Genomic_DNA"/>
</dbReference>
<reference evidence="2 3" key="1">
    <citation type="submission" date="2015-01" db="EMBL/GenBank/DDBJ databases">
        <title>Evolution of Trichinella species and genotypes.</title>
        <authorList>
            <person name="Korhonen P.K."/>
            <person name="Edoardo P."/>
            <person name="Giuseppe L.R."/>
            <person name="Gasser R.B."/>
        </authorList>
    </citation>
    <scope>NUCLEOTIDE SEQUENCE [LARGE SCALE GENOMIC DNA]</scope>
    <source>
        <strain evidence="2">ISS141</strain>
    </source>
</reference>
<dbReference type="PANTHER" id="PTHR12210">
    <property type="entry name" value="DULLARD PROTEIN PHOSPHATASE"/>
    <property type="match status" value="1"/>
</dbReference>
<evidence type="ECO:0000313" key="3">
    <source>
        <dbReference type="Proteomes" id="UP000054815"/>
    </source>
</evidence>
<dbReference type="SMART" id="SM00577">
    <property type="entry name" value="CPDc"/>
    <property type="match status" value="1"/>
</dbReference>
<dbReference type="InterPro" id="IPR050365">
    <property type="entry name" value="TIM50"/>
</dbReference>
<evidence type="ECO:0000313" key="2">
    <source>
        <dbReference type="EMBL" id="KRX93982.1"/>
    </source>
</evidence>